<protein>
    <submittedName>
        <fullName evidence="1">Uncharacterized protein</fullName>
    </submittedName>
</protein>
<dbReference type="RefSeq" id="WP_013924634.1">
    <property type="nucleotide sequence ID" value="NZ_JSAM01000020.1"/>
</dbReference>
<accession>A0A0C1EBF0</accession>
<evidence type="ECO:0000313" key="2">
    <source>
        <dbReference type="Proteomes" id="UP000031307"/>
    </source>
</evidence>
<comment type="caution">
    <text evidence="1">The sequence shown here is derived from an EMBL/GenBank/DDBJ whole genome shotgun (WGS) entry which is preliminary data.</text>
</comment>
<dbReference type="PATRIC" id="fig|83552.4.peg.379"/>
<reference evidence="1 2" key="1">
    <citation type="journal article" date="2014" name="Mol. Biol. Evol.">
        <title>Massive expansion of Ubiquitination-related gene families within the Chlamydiae.</title>
        <authorList>
            <person name="Domman D."/>
            <person name="Collingro A."/>
            <person name="Lagkouvardos I."/>
            <person name="Gehre L."/>
            <person name="Weinmaier T."/>
            <person name="Rattei T."/>
            <person name="Subtil A."/>
            <person name="Horn M."/>
        </authorList>
    </citation>
    <scope>NUCLEOTIDE SEQUENCE [LARGE SCALE GENOMIC DNA]</scope>
    <source>
        <strain evidence="1 2">OEW1</strain>
    </source>
</reference>
<dbReference type="OMA" id="SCWEREG"/>
<dbReference type="AlphaFoldDB" id="A0A0C1EBF0"/>
<dbReference type="Proteomes" id="UP000031307">
    <property type="component" value="Unassembled WGS sequence"/>
</dbReference>
<evidence type="ECO:0000313" key="1">
    <source>
        <dbReference type="EMBL" id="KIA78447.1"/>
    </source>
</evidence>
<dbReference type="EMBL" id="JSAM01000020">
    <property type="protein sequence ID" value="KIA78447.1"/>
    <property type="molecule type" value="Genomic_DNA"/>
</dbReference>
<sequence length="177" mass="20590">MRLIDFMAIKFPFLIEVPKRHAVCLLGQEPFTPGMEYCSVLVETAEMGEFQRKDYCLSCWEREGKISDDNAAYWKAKVPKHPLKGATPLITYEEKAMELFKAAAKTSGEEEEAFILALWLIRKRKLVLRHCFHEKNGQEVNLYEDPLSEETFPIRKVHLEKEKVLDLQSKLSNKLRS</sequence>
<gene>
    <name evidence="1" type="ORF">DB43_DZ00340</name>
</gene>
<proteinExistence type="predicted"/>
<organism evidence="1 2">
    <name type="scientific">Parachlamydia acanthamoebae</name>
    <dbReference type="NCBI Taxonomy" id="83552"/>
    <lineage>
        <taxon>Bacteria</taxon>
        <taxon>Pseudomonadati</taxon>
        <taxon>Chlamydiota</taxon>
        <taxon>Chlamydiia</taxon>
        <taxon>Parachlamydiales</taxon>
        <taxon>Parachlamydiaceae</taxon>
        <taxon>Parachlamydia</taxon>
    </lineage>
</organism>
<name>A0A0C1EBF0_9BACT</name>